<gene>
    <name evidence="2" type="ORF">EHI47_22090</name>
</gene>
<dbReference type="Pfam" id="PF00903">
    <property type="entry name" value="Glyoxalase"/>
    <property type="match status" value="1"/>
</dbReference>
<dbReference type="InterPro" id="IPR052164">
    <property type="entry name" value="Anthracycline_SecMetBiosynth"/>
</dbReference>
<dbReference type="AlphaFoldDB" id="A0A444HU50"/>
<dbReference type="PIRSF" id="PIRSF039020">
    <property type="entry name" value="EhpR"/>
    <property type="match status" value="1"/>
</dbReference>
<dbReference type="InterPro" id="IPR004360">
    <property type="entry name" value="Glyas_Fos-R_dOase_dom"/>
</dbReference>
<protein>
    <submittedName>
        <fullName evidence="2">Drug:proton antiporter</fullName>
    </submittedName>
</protein>
<dbReference type="InterPro" id="IPR026275">
    <property type="entry name" value="Glyoxalase/dOase/EhpR"/>
</dbReference>
<dbReference type="Proteomes" id="UP000283817">
    <property type="component" value="Unassembled WGS sequence"/>
</dbReference>
<name>A0A444HU50_RHILE</name>
<dbReference type="RefSeq" id="WP_128411430.1">
    <property type="nucleotide sequence ID" value="NZ_SBHX01000054.1"/>
</dbReference>
<dbReference type="SUPFAM" id="SSF54593">
    <property type="entry name" value="Glyoxalase/Bleomycin resistance protein/Dihydroxybiphenyl dioxygenase"/>
    <property type="match status" value="1"/>
</dbReference>
<accession>A0A444HU50</accession>
<dbReference type="PROSITE" id="PS51819">
    <property type="entry name" value="VOC"/>
    <property type="match status" value="1"/>
</dbReference>
<dbReference type="Gene3D" id="3.30.720.110">
    <property type="match status" value="1"/>
</dbReference>
<dbReference type="Gene3D" id="3.30.720.120">
    <property type="match status" value="1"/>
</dbReference>
<sequence>MIDSNSILLFVADVPKSAGFYGQLLGQDPVEFSPTFAMFILPSGLALGLWGKAGVEPAPAPAATGGGCDVGFKVATADMVDTLHAEWQAKDATILLPPTSLDFGRTFVAADPDGHRLRVYNVAED</sequence>
<dbReference type="InterPro" id="IPR029068">
    <property type="entry name" value="Glyas_Bleomycin-R_OHBP_Dase"/>
</dbReference>
<dbReference type="InterPro" id="IPR037523">
    <property type="entry name" value="VOC_core"/>
</dbReference>
<reference evidence="2 3" key="1">
    <citation type="submission" date="2019-01" db="EMBL/GenBank/DDBJ databases">
        <title>RHIZO-ID as a novel technology for direct rhizobia identification.</title>
        <authorList>
            <person name="De Meyer S.E."/>
        </authorList>
    </citation>
    <scope>NUCLEOTIDE SEQUENCE [LARGE SCALE GENOMIC DNA]</scope>
    <source>
        <strain evidence="2 3">WSM448</strain>
    </source>
</reference>
<evidence type="ECO:0000259" key="1">
    <source>
        <dbReference type="PROSITE" id="PS51819"/>
    </source>
</evidence>
<evidence type="ECO:0000313" key="2">
    <source>
        <dbReference type="EMBL" id="RWX26981.1"/>
    </source>
</evidence>
<organism evidence="2 3">
    <name type="scientific">Rhizobium leguminosarum</name>
    <dbReference type="NCBI Taxonomy" id="384"/>
    <lineage>
        <taxon>Bacteria</taxon>
        <taxon>Pseudomonadati</taxon>
        <taxon>Pseudomonadota</taxon>
        <taxon>Alphaproteobacteria</taxon>
        <taxon>Hyphomicrobiales</taxon>
        <taxon>Rhizobiaceae</taxon>
        <taxon>Rhizobium/Agrobacterium group</taxon>
        <taxon>Rhizobium</taxon>
    </lineage>
</organism>
<dbReference type="EMBL" id="SBHX01000054">
    <property type="protein sequence ID" value="RWX26981.1"/>
    <property type="molecule type" value="Genomic_DNA"/>
</dbReference>
<evidence type="ECO:0000313" key="3">
    <source>
        <dbReference type="Proteomes" id="UP000283817"/>
    </source>
</evidence>
<comment type="caution">
    <text evidence="2">The sequence shown here is derived from an EMBL/GenBank/DDBJ whole genome shotgun (WGS) entry which is preliminary data.</text>
</comment>
<dbReference type="PANTHER" id="PTHR33993">
    <property type="entry name" value="GLYOXALASE-RELATED"/>
    <property type="match status" value="1"/>
</dbReference>
<feature type="domain" description="VOC" evidence="1">
    <location>
        <begin position="1"/>
        <end position="122"/>
    </location>
</feature>
<proteinExistence type="predicted"/>